<evidence type="ECO:0000256" key="6">
    <source>
        <dbReference type="SAM" id="Coils"/>
    </source>
</evidence>
<gene>
    <name evidence="7" type="ORF">OLC1_LOCUS9646</name>
</gene>
<dbReference type="CDD" id="cd06429">
    <property type="entry name" value="GT8_like_1"/>
    <property type="match status" value="1"/>
</dbReference>
<keyword evidence="5" id="KW-0961">Cell wall biogenesis/degradation</keyword>
<name>A0AAV1CX24_OLDCO</name>
<dbReference type="SUPFAM" id="SSF53448">
    <property type="entry name" value="Nucleotide-diphospho-sugar transferases"/>
    <property type="match status" value="1"/>
</dbReference>
<dbReference type="InterPro" id="IPR029993">
    <property type="entry name" value="GAUT"/>
</dbReference>
<dbReference type="Gene3D" id="3.90.550.10">
    <property type="entry name" value="Spore Coat Polysaccharide Biosynthesis Protein SpsA, Chain A"/>
    <property type="match status" value="1"/>
</dbReference>
<comment type="pathway">
    <text evidence="1 5">Glycan metabolism; pectin biosynthesis.</text>
</comment>
<evidence type="ECO:0000256" key="3">
    <source>
        <dbReference type="ARBA" id="ARBA00022676"/>
    </source>
</evidence>
<dbReference type="InterPro" id="IPR002495">
    <property type="entry name" value="Glyco_trans_8"/>
</dbReference>
<comment type="similarity">
    <text evidence="2 5">Belongs to the glycosyltransferase 8 family.</text>
</comment>
<keyword evidence="6" id="KW-0175">Coiled coil</keyword>
<evidence type="ECO:0000256" key="4">
    <source>
        <dbReference type="ARBA" id="ARBA00022679"/>
    </source>
</evidence>
<dbReference type="GO" id="GO:0000139">
    <property type="term" value="C:Golgi membrane"/>
    <property type="evidence" value="ECO:0007669"/>
    <property type="project" value="UniProtKB-SubCell"/>
</dbReference>
<dbReference type="Pfam" id="PF25557">
    <property type="entry name" value="GAUT_1"/>
    <property type="match status" value="1"/>
</dbReference>
<accession>A0AAV1CX24</accession>
<dbReference type="Proteomes" id="UP001161247">
    <property type="component" value="Chromosome 3"/>
</dbReference>
<evidence type="ECO:0000313" key="8">
    <source>
        <dbReference type="Proteomes" id="UP001161247"/>
    </source>
</evidence>
<comment type="subcellular location">
    <subcellularLocation>
        <location evidence="5">Golgi apparatus membrane</location>
        <topology evidence="5">Single-pass type II membrane protein</topology>
    </subcellularLocation>
</comment>
<keyword evidence="3 5" id="KW-0328">Glycosyltransferase</keyword>
<evidence type="ECO:0000256" key="5">
    <source>
        <dbReference type="RuleBase" id="RU362027"/>
    </source>
</evidence>
<keyword evidence="5" id="KW-0333">Golgi apparatus</keyword>
<organism evidence="7 8">
    <name type="scientific">Oldenlandia corymbosa var. corymbosa</name>
    <dbReference type="NCBI Taxonomy" id="529605"/>
    <lineage>
        <taxon>Eukaryota</taxon>
        <taxon>Viridiplantae</taxon>
        <taxon>Streptophyta</taxon>
        <taxon>Embryophyta</taxon>
        <taxon>Tracheophyta</taxon>
        <taxon>Spermatophyta</taxon>
        <taxon>Magnoliopsida</taxon>
        <taxon>eudicotyledons</taxon>
        <taxon>Gunneridae</taxon>
        <taxon>Pentapetalae</taxon>
        <taxon>asterids</taxon>
        <taxon>lamiids</taxon>
        <taxon>Gentianales</taxon>
        <taxon>Rubiaceae</taxon>
        <taxon>Rubioideae</taxon>
        <taxon>Spermacoceae</taxon>
        <taxon>Hedyotis-Oldenlandia complex</taxon>
        <taxon>Oldenlandia</taxon>
    </lineage>
</organism>
<feature type="coiled-coil region" evidence="6">
    <location>
        <begin position="178"/>
        <end position="205"/>
    </location>
</feature>
<evidence type="ECO:0000256" key="2">
    <source>
        <dbReference type="ARBA" id="ARBA00006351"/>
    </source>
</evidence>
<dbReference type="PANTHER" id="PTHR32116:SF76">
    <property type="entry name" value="GALACTURONOSYLTRANSFERASE 3-RELATED"/>
    <property type="match status" value="1"/>
</dbReference>
<dbReference type="InterPro" id="IPR029044">
    <property type="entry name" value="Nucleotide-diphossugar_trans"/>
</dbReference>
<keyword evidence="8" id="KW-1185">Reference proteome</keyword>
<dbReference type="PANTHER" id="PTHR32116">
    <property type="entry name" value="GALACTURONOSYLTRANSFERASE 4-RELATED"/>
    <property type="match status" value="1"/>
</dbReference>
<dbReference type="Pfam" id="PF01501">
    <property type="entry name" value="Glyco_transf_8"/>
    <property type="match status" value="1"/>
</dbReference>
<dbReference type="EMBL" id="OX459120">
    <property type="protein sequence ID" value="CAI9099678.1"/>
    <property type="molecule type" value="Genomic_DNA"/>
</dbReference>
<keyword evidence="4" id="KW-0808">Transferase</keyword>
<sequence length="692" mass="78836">MGASAARASPLMMAPLLNVTVTAAAAAFFLVATAALIALATAESPPNLFIDNQSEGRQQFQKLYDCPQCNGNPADAQVEFSYLPRQDKDVNIIVTYSDPSSGAIRTRTVKSKDLSASWVWKDPEDVHRDRTLSLQVPGNLFKQEVRLSESDELSIVPSNPLVSPPMHPAKLQRRMLRKERREQRAAELIHQNKEVENLMQEAAIEQARELDTTTKGRYSIWRKEYENPNSDSTVKLMHDQIIMARAYATIAKARNETFLYDALVKRARENQLVIGEATSDAELQPSALESAKQMGHILATAKDKFYDCIAIARKLRAMLQSTEESLSAQKKKSAFLIQLAAKTVPKPLHCIPLLLTTDYFFHNYEGKEFPNKEKLEDPSLYHYAIFSDNVVATSVVVRSTVVHAKEPEKHVFHIVTDKLNFAAMRMWFLVNPPAGATVQVENVDDFTWLNSSYCPVLRQLESSRMIEYYFKAHQASSLTAGADNLKYRNPKYLSMLNHLRFYLPEVYPKLDKILFLDDDIVVQKDLTPLWSVDLLGRVNGAVETCKESFHRFDKYLNFSNPMISENFDPNACGWAYGMNIFDLKEWKKRNITGIYHYWQDRNEDRTLWKLGTLPPGLITFYNLTHPLEKSWHVLGLGYDPALNQTEIENAAVVHYNGNYKPWLDLAIAKYKSYWSSYVMTESPYLQLCQSGG</sequence>
<dbReference type="AlphaFoldDB" id="A0AAV1CX24"/>
<dbReference type="GO" id="GO:0047262">
    <property type="term" value="F:polygalacturonate 4-alpha-galacturonosyltransferase activity"/>
    <property type="evidence" value="ECO:0007669"/>
    <property type="project" value="InterPro"/>
</dbReference>
<dbReference type="EC" id="2.4.1.-" evidence="5"/>
<evidence type="ECO:0000256" key="1">
    <source>
        <dbReference type="ARBA" id="ARBA00004877"/>
    </source>
</evidence>
<dbReference type="GO" id="GO:0071555">
    <property type="term" value="P:cell wall organization"/>
    <property type="evidence" value="ECO:0007669"/>
    <property type="project" value="UniProtKB-KW"/>
</dbReference>
<reference evidence="7" key="1">
    <citation type="submission" date="2023-03" db="EMBL/GenBank/DDBJ databases">
        <authorList>
            <person name="Julca I."/>
        </authorList>
    </citation>
    <scope>NUCLEOTIDE SEQUENCE</scope>
</reference>
<proteinExistence type="inferred from homology"/>
<evidence type="ECO:0000313" key="7">
    <source>
        <dbReference type="EMBL" id="CAI9099678.1"/>
    </source>
</evidence>
<protein>
    <recommendedName>
        <fullName evidence="5">Hexosyltransferase</fullName>
        <ecNumber evidence="5">2.4.1.-</ecNumber>
    </recommendedName>
</protein>